<sequence length="477" mass="54774">MRGLIHFQKNPIDIIPGKFVFSIDKLHPYKIFLPFSVDNDEHFQYQPFFEDFGPLPLHQIHYFIIISLNYMDEMQKRSEKKILNFYCSYFPQNISNAILLAASFRLIHLKMTAEESLKPFISILKNKSLVIPYRDASSYPSLYDLTILSCLKGLEKAISLGWYDPLNFDCQEWADCEMIENGDMNWLIPNKLMAFASPYPTNNVQGFYVCTPKEIVPAFQKYGITRIIRLNNKTYDENIFKNAGFKHTELYFPDGTNPPPTILKNFLEIIEGNDVIALHCKAGLGRTGTLAGCYIIKNYGFSAPEAIGWIRICRPGSIIGPQQQFLIDYENSLKCKKNIFSPYSKYDKVTSTIKNTSSFYSKKPSLSRPTTNNNYFGNRNINRSPTNSPRQKSKNPNSLCSQHSFTPAKPNTPSCNRSLNNKKTPLRVNTSVPNDNYEIRQNHSFISKNVNHNLSNAPKVPQPRKLKRAINARKEIR</sequence>
<name>A0ABR2HHQ5_9EUKA</name>
<dbReference type="InterPro" id="IPR000387">
    <property type="entry name" value="Tyr_Pase_dom"/>
</dbReference>
<dbReference type="SUPFAM" id="SSF52799">
    <property type="entry name" value="(Phosphotyrosine protein) phosphatases II"/>
    <property type="match status" value="2"/>
</dbReference>
<dbReference type="InterPro" id="IPR044506">
    <property type="entry name" value="CDC14_C"/>
</dbReference>
<dbReference type="Proteomes" id="UP001470230">
    <property type="component" value="Unassembled WGS sequence"/>
</dbReference>
<dbReference type="InterPro" id="IPR020422">
    <property type="entry name" value="TYR_PHOSPHATASE_DUAL_dom"/>
</dbReference>
<evidence type="ECO:0000256" key="4">
    <source>
        <dbReference type="ARBA" id="ARBA00022912"/>
    </source>
</evidence>
<dbReference type="InterPro" id="IPR029021">
    <property type="entry name" value="Prot-tyrosine_phosphatase-like"/>
</dbReference>
<dbReference type="InterPro" id="IPR057023">
    <property type="entry name" value="PTP-SAK"/>
</dbReference>
<dbReference type="PROSITE" id="PS00383">
    <property type="entry name" value="TYR_PHOSPHATASE_1"/>
    <property type="match status" value="1"/>
</dbReference>
<accession>A0ABR2HHQ5</accession>
<evidence type="ECO:0000259" key="6">
    <source>
        <dbReference type="PROSITE" id="PS50054"/>
    </source>
</evidence>
<dbReference type="SMART" id="SM00195">
    <property type="entry name" value="DSPc"/>
    <property type="match status" value="1"/>
</dbReference>
<evidence type="ECO:0000256" key="2">
    <source>
        <dbReference type="ARBA" id="ARBA00013064"/>
    </source>
</evidence>
<dbReference type="PROSITE" id="PS50056">
    <property type="entry name" value="TYR_PHOSPHATASE_2"/>
    <property type="match status" value="1"/>
</dbReference>
<keyword evidence="9" id="KW-1185">Reference proteome</keyword>
<feature type="domain" description="Tyrosine-protein phosphatase" evidence="6">
    <location>
        <begin position="183"/>
        <end position="338"/>
    </location>
</feature>
<comment type="caution">
    <text evidence="8">The sequence shown here is derived from an EMBL/GenBank/DDBJ whole genome shotgun (WGS) entry which is preliminary data.</text>
</comment>
<dbReference type="Pfam" id="PF22784">
    <property type="entry name" value="PTP-SAK"/>
    <property type="match status" value="1"/>
</dbReference>
<dbReference type="PANTHER" id="PTHR23339">
    <property type="entry name" value="TYROSINE SPECIFIC PROTEIN PHOSPHATASE AND DUAL SPECIFICITY PROTEIN PHOSPHATASE"/>
    <property type="match status" value="1"/>
</dbReference>
<feature type="compositionally biased region" description="Low complexity" evidence="5">
    <location>
        <begin position="372"/>
        <end position="382"/>
    </location>
</feature>
<dbReference type="Gene3D" id="3.90.190.10">
    <property type="entry name" value="Protein tyrosine phosphatase superfamily"/>
    <property type="match status" value="2"/>
</dbReference>
<keyword evidence="3" id="KW-0378">Hydrolase</keyword>
<protein>
    <recommendedName>
        <fullName evidence="2">protein-tyrosine-phosphatase</fullName>
        <ecNumber evidence="2">3.1.3.48</ecNumber>
    </recommendedName>
</protein>
<dbReference type="InterPro" id="IPR016130">
    <property type="entry name" value="Tyr_Pase_AS"/>
</dbReference>
<evidence type="ECO:0000259" key="7">
    <source>
        <dbReference type="PROSITE" id="PS50056"/>
    </source>
</evidence>
<feature type="compositionally biased region" description="Polar residues" evidence="5">
    <location>
        <begin position="383"/>
        <end position="433"/>
    </location>
</feature>
<dbReference type="InterPro" id="IPR050561">
    <property type="entry name" value="PTP"/>
</dbReference>
<gene>
    <name evidence="8" type="ORF">M9Y10_019616</name>
</gene>
<evidence type="ECO:0000313" key="8">
    <source>
        <dbReference type="EMBL" id="KAK8847041.1"/>
    </source>
</evidence>
<evidence type="ECO:0000256" key="3">
    <source>
        <dbReference type="ARBA" id="ARBA00022801"/>
    </source>
</evidence>
<dbReference type="Pfam" id="PF14671">
    <property type="entry name" value="DSPn"/>
    <property type="match status" value="1"/>
</dbReference>
<feature type="region of interest" description="Disordered" evidence="5">
    <location>
        <begin position="359"/>
        <end position="433"/>
    </location>
</feature>
<dbReference type="EMBL" id="JAPFFF010000028">
    <property type="protein sequence ID" value="KAK8847041.1"/>
    <property type="molecule type" value="Genomic_DNA"/>
</dbReference>
<dbReference type="PROSITE" id="PS50054">
    <property type="entry name" value="TYR_PHOSPHATASE_DUAL"/>
    <property type="match status" value="1"/>
</dbReference>
<evidence type="ECO:0000256" key="1">
    <source>
        <dbReference type="ARBA" id="ARBA00007315"/>
    </source>
</evidence>
<feature type="domain" description="Tyrosine specific protein phosphatases" evidence="7">
    <location>
        <begin position="271"/>
        <end position="325"/>
    </location>
</feature>
<organism evidence="8 9">
    <name type="scientific">Tritrichomonas musculus</name>
    <dbReference type="NCBI Taxonomy" id="1915356"/>
    <lineage>
        <taxon>Eukaryota</taxon>
        <taxon>Metamonada</taxon>
        <taxon>Parabasalia</taxon>
        <taxon>Tritrichomonadida</taxon>
        <taxon>Tritrichomonadidae</taxon>
        <taxon>Tritrichomonas</taxon>
    </lineage>
</organism>
<reference evidence="8 9" key="1">
    <citation type="submission" date="2024-04" db="EMBL/GenBank/DDBJ databases">
        <title>Tritrichomonas musculus Genome.</title>
        <authorList>
            <person name="Alves-Ferreira E."/>
            <person name="Grigg M."/>
            <person name="Lorenzi H."/>
            <person name="Galac M."/>
        </authorList>
    </citation>
    <scope>NUCLEOTIDE SEQUENCE [LARGE SCALE GENOMIC DNA]</scope>
    <source>
        <strain evidence="8 9">EAF2021</strain>
    </source>
</reference>
<dbReference type="CDD" id="cd17657">
    <property type="entry name" value="CDC14_N"/>
    <property type="match status" value="1"/>
</dbReference>
<keyword evidence="4" id="KW-0904">Protein phosphatase</keyword>
<comment type="similarity">
    <text evidence="1">Belongs to the protein-tyrosine phosphatase family. Non-receptor class CDC14 subfamily.</text>
</comment>
<proteinExistence type="inferred from homology"/>
<dbReference type="InterPro" id="IPR029260">
    <property type="entry name" value="DSPn"/>
</dbReference>
<evidence type="ECO:0000256" key="5">
    <source>
        <dbReference type="SAM" id="MobiDB-lite"/>
    </source>
</evidence>
<dbReference type="EC" id="3.1.3.48" evidence="2"/>
<evidence type="ECO:0000313" key="9">
    <source>
        <dbReference type="Proteomes" id="UP001470230"/>
    </source>
</evidence>
<dbReference type="CDD" id="cd14499">
    <property type="entry name" value="CDC14_C"/>
    <property type="match status" value="1"/>
</dbReference>